<keyword evidence="3" id="KW-1185">Reference proteome</keyword>
<reference evidence="2 3" key="1">
    <citation type="submission" date="2018-08" db="EMBL/GenBank/DDBJ databases">
        <authorList>
            <person name="Khan S.A."/>
            <person name="Jeon C.O."/>
            <person name="Chun B.H."/>
            <person name="Jeong S.E."/>
        </authorList>
    </citation>
    <scope>NUCLEOTIDE SEQUENCE [LARGE SCALE GENOMIC DNA]</scope>
    <source>
        <strain evidence="2 3">S-16</strain>
    </source>
</reference>
<proteinExistence type="predicted"/>
<dbReference type="OrthoDB" id="7566033at2"/>
<reference evidence="2 3" key="2">
    <citation type="submission" date="2018-12" db="EMBL/GenBank/DDBJ databases">
        <title>Rhizobacter gummiphilus sp. nov., a rubber-degrading bacterium isolated from the soil of a botanical garden in Japan.</title>
        <authorList>
            <person name="Shunsuke S.S."/>
        </authorList>
    </citation>
    <scope>NUCLEOTIDE SEQUENCE [LARGE SCALE GENOMIC DNA]</scope>
    <source>
        <strain evidence="2 3">S-16</strain>
    </source>
</reference>
<evidence type="ECO:0000313" key="3">
    <source>
        <dbReference type="Proteomes" id="UP000267464"/>
    </source>
</evidence>
<dbReference type="InterPro" id="IPR025444">
    <property type="entry name" value="Monooxy_af470"/>
</dbReference>
<protein>
    <submittedName>
        <fullName evidence="2">DUF4188 domain-containing protein</fullName>
    </submittedName>
</protein>
<organism evidence="2 3">
    <name type="scientific">Piscinibacter terrae</name>
    <dbReference type="NCBI Taxonomy" id="2496871"/>
    <lineage>
        <taxon>Bacteria</taxon>
        <taxon>Pseudomonadati</taxon>
        <taxon>Pseudomonadota</taxon>
        <taxon>Betaproteobacteria</taxon>
        <taxon>Burkholderiales</taxon>
        <taxon>Sphaerotilaceae</taxon>
        <taxon>Piscinibacter</taxon>
    </lineage>
</organism>
<accession>A0A3N7HKH3</accession>
<evidence type="ECO:0000256" key="1">
    <source>
        <dbReference type="SAM" id="MobiDB-lite"/>
    </source>
</evidence>
<comment type="caution">
    <text evidence="2">The sequence shown here is derived from an EMBL/GenBank/DDBJ whole genome shotgun (WGS) entry which is preliminary data.</text>
</comment>
<sequence>MIQRERVTATLEGDFVVFLIGVRINKPLLIHKWFPVVQAMPRMLKELSRQPDLGFIHAEMWFSRTIILVQYWRSMEQLLAYAKNKEAEHLPAWRSFNKAVGTDGSVGIWHETYKASPGSYESVYVNMPPFGLGKAGVLQPATGGKQSASGRLGAERNAP</sequence>
<dbReference type="Proteomes" id="UP000267464">
    <property type="component" value="Unassembled WGS sequence"/>
</dbReference>
<gene>
    <name evidence="2" type="ORF">DZC73_21765</name>
</gene>
<dbReference type="AlphaFoldDB" id="A0A3N7HKH3"/>
<dbReference type="EMBL" id="QUSW01000007">
    <property type="protein sequence ID" value="RQP22587.1"/>
    <property type="molecule type" value="Genomic_DNA"/>
</dbReference>
<evidence type="ECO:0000313" key="2">
    <source>
        <dbReference type="EMBL" id="RQP22587.1"/>
    </source>
</evidence>
<feature type="region of interest" description="Disordered" evidence="1">
    <location>
        <begin position="138"/>
        <end position="159"/>
    </location>
</feature>
<dbReference type="Pfam" id="PF13826">
    <property type="entry name" value="Monooxy_af470-like"/>
    <property type="match status" value="1"/>
</dbReference>
<name>A0A3N7HKH3_9BURK</name>